<dbReference type="PATRIC" id="fig|1747903.4.peg.4024"/>
<dbReference type="AlphaFoldDB" id="A0A1A7C3V2"/>
<gene>
    <name evidence="2" type="ORF">ASR47_101615</name>
</gene>
<keyword evidence="3" id="KW-1185">Reference proteome</keyword>
<dbReference type="PROSITE" id="PS51186">
    <property type="entry name" value="GNAT"/>
    <property type="match status" value="1"/>
</dbReference>
<accession>A0A1A7C3V2</accession>
<dbReference type="RefSeq" id="WP_082988771.1">
    <property type="nucleotide sequence ID" value="NZ_LOCQ01000047.1"/>
</dbReference>
<dbReference type="Proteomes" id="UP000092713">
    <property type="component" value="Unassembled WGS sequence"/>
</dbReference>
<dbReference type="Pfam" id="PF13508">
    <property type="entry name" value="Acetyltransf_7"/>
    <property type="match status" value="1"/>
</dbReference>
<sequence length="163" mass="17440">MSSPYTTRLAIPDVATYCHLRNASGLSPKTLEAASKGLPNSLFAVQVLQDNEIVGMGRIIGDGGCFYQVVDIAVLPEHQGRGLGKLIMREIMQYIEQQVPASAYVSLIADGQAHQLYAQFGFTHTAPKSVGMALKRQVGMAAREAACYSVGNACPTPACHLET</sequence>
<name>A0A1A7C3V2_9BURK</name>
<protein>
    <submittedName>
        <fullName evidence="2">Acetyltransferase (GNAT) domain-containing protein</fullName>
    </submittedName>
</protein>
<dbReference type="GO" id="GO:0016747">
    <property type="term" value="F:acyltransferase activity, transferring groups other than amino-acyl groups"/>
    <property type="evidence" value="ECO:0007669"/>
    <property type="project" value="InterPro"/>
</dbReference>
<feature type="domain" description="N-acetyltransferase" evidence="1">
    <location>
        <begin position="5"/>
        <end position="137"/>
    </location>
</feature>
<comment type="caution">
    <text evidence="2">The sequence shown here is derived from an EMBL/GenBank/DDBJ whole genome shotgun (WGS) entry which is preliminary data.</text>
</comment>
<dbReference type="InterPro" id="IPR016181">
    <property type="entry name" value="Acyl_CoA_acyltransferase"/>
</dbReference>
<evidence type="ECO:0000313" key="2">
    <source>
        <dbReference type="EMBL" id="OBV40392.1"/>
    </source>
</evidence>
<dbReference type="SUPFAM" id="SSF55729">
    <property type="entry name" value="Acyl-CoA N-acyltransferases (Nat)"/>
    <property type="match status" value="1"/>
</dbReference>
<organism evidence="2 3">
    <name type="scientific">Janthinobacterium psychrotolerans</name>
    <dbReference type="NCBI Taxonomy" id="1747903"/>
    <lineage>
        <taxon>Bacteria</taxon>
        <taxon>Pseudomonadati</taxon>
        <taxon>Pseudomonadota</taxon>
        <taxon>Betaproteobacteria</taxon>
        <taxon>Burkholderiales</taxon>
        <taxon>Oxalobacteraceae</taxon>
        <taxon>Janthinobacterium</taxon>
    </lineage>
</organism>
<dbReference type="InterPro" id="IPR000182">
    <property type="entry name" value="GNAT_dom"/>
</dbReference>
<evidence type="ECO:0000259" key="1">
    <source>
        <dbReference type="PROSITE" id="PS51186"/>
    </source>
</evidence>
<dbReference type="PANTHER" id="PTHR43233:SF1">
    <property type="entry name" value="FAMILY N-ACETYLTRANSFERASE, PUTATIVE (AFU_ORTHOLOGUE AFUA_6G03350)-RELATED"/>
    <property type="match status" value="1"/>
</dbReference>
<reference evidence="2 3" key="1">
    <citation type="submission" date="2016-04" db="EMBL/GenBank/DDBJ databases">
        <title>Draft genome sequence of Janthinobacterium psychrotolerans sp. nov., isolated from freshwater sediments in Denmark.</title>
        <authorList>
            <person name="Gong X."/>
            <person name="Skrivergaard S."/>
            <person name="Korsgaard B.S."/>
            <person name="Schreiber L."/>
            <person name="Marshall I.P."/>
            <person name="Finster K."/>
            <person name="Schramm A."/>
        </authorList>
    </citation>
    <scope>NUCLEOTIDE SEQUENCE [LARGE SCALE GENOMIC DNA]</scope>
    <source>
        <strain evidence="2 3">S3-2</strain>
    </source>
</reference>
<dbReference type="CDD" id="cd04301">
    <property type="entry name" value="NAT_SF"/>
    <property type="match status" value="1"/>
</dbReference>
<dbReference type="PANTHER" id="PTHR43233">
    <property type="entry name" value="FAMILY N-ACETYLTRANSFERASE, PUTATIVE (AFU_ORTHOLOGUE AFUA_6G03350)-RELATED"/>
    <property type="match status" value="1"/>
</dbReference>
<dbReference type="Gene3D" id="3.40.630.30">
    <property type="match status" value="1"/>
</dbReference>
<dbReference type="STRING" id="1747903.ASR47_101615"/>
<proteinExistence type="predicted"/>
<keyword evidence="2" id="KW-0808">Transferase</keyword>
<dbReference type="EMBL" id="LOCQ01000047">
    <property type="protein sequence ID" value="OBV40392.1"/>
    <property type="molecule type" value="Genomic_DNA"/>
</dbReference>
<dbReference type="InterPro" id="IPR053144">
    <property type="entry name" value="Acetyltransferase_Butenolide"/>
</dbReference>
<evidence type="ECO:0000313" key="3">
    <source>
        <dbReference type="Proteomes" id="UP000092713"/>
    </source>
</evidence>